<dbReference type="AlphaFoldDB" id="A0A381PSX2"/>
<reference evidence="1" key="1">
    <citation type="submission" date="2018-05" db="EMBL/GenBank/DDBJ databases">
        <authorList>
            <person name="Lanie J.A."/>
            <person name="Ng W.-L."/>
            <person name="Kazmierczak K.M."/>
            <person name="Andrzejewski T.M."/>
            <person name="Davidsen T.M."/>
            <person name="Wayne K.J."/>
            <person name="Tettelin H."/>
            <person name="Glass J.I."/>
            <person name="Rusch D."/>
            <person name="Podicherti R."/>
            <person name="Tsui H.-C.T."/>
            <person name="Winkler M.E."/>
        </authorList>
    </citation>
    <scope>NUCLEOTIDE SEQUENCE</scope>
</reference>
<protein>
    <submittedName>
        <fullName evidence="1">Uncharacterized protein</fullName>
    </submittedName>
</protein>
<dbReference type="NCBIfam" id="NF038106">
    <property type="entry name" value="gamma_NF038106"/>
    <property type="match status" value="1"/>
</dbReference>
<organism evidence="1">
    <name type="scientific">marine metagenome</name>
    <dbReference type="NCBI Taxonomy" id="408172"/>
    <lineage>
        <taxon>unclassified sequences</taxon>
        <taxon>metagenomes</taxon>
        <taxon>ecological metagenomes</taxon>
    </lineage>
</organism>
<sequence length="101" mass="11659">MRPDKQKVIDEVWDDARVRSFLSKATPSQFGEALPGEADFHLLLNAYYAMRVDDFKRFIVYYTREGHKVNAKNENGLTLIDYLRSHKKATPFINALKQAAP</sequence>
<evidence type="ECO:0000313" key="1">
    <source>
        <dbReference type="EMBL" id="SUZ69608.1"/>
    </source>
</evidence>
<dbReference type="EMBL" id="UINC01001067">
    <property type="protein sequence ID" value="SUZ69608.1"/>
    <property type="molecule type" value="Genomic_DNA"/>
</dbReference>
<name>A0A381PSX2_9ZZZZ</name>
<dbReference type="InterPro" id="IPR047742">
    <property type="entry name" value="PA4642-like"/>
</dbReference>
<accession>A0A381PSX2</accession>
<gene>
    <name evidence="1" type="ORF">METZ01_LOCUS22462</name>
</gene>
<proteinExistence type="predicted"/>